<reference evidence="2 3" key="1">
    <citation type="submission" date="2015-07" db="EMBL/GenBank/DDBJ databases">
        <title>The genome of Melipona quadrifasciata.</title>
        <authorList>
            <person name="Pan H."/>
            <person name="Kapheim K."/>
        </authorList>
    </citation>
    <scope>NUCLEOTIDE SEQUENCE [LARGE SCALE GENOMIC DNA]</scope>
    <source>
        <strain evidence="2">0111107301</strain>
        <tissue evidence="2">Whole body</tissue>
    </source>
</reference>
<evidence type="ECO:0000313" key="2">
    <source>
        <dbReference type="EMBL" id="KOX69956.1"/>
    </source>
</evidence>
<organism evidence="2 3">
    <name type="scientific">Melipona quadrifasciata</name>
    <dbReference type="NCBI Taxonomy" id="166423"/>
    <lineage>
        <taxon>Eukaryota</taxon>
        <taxon>Metazoa</taxon>
        <taxon>Ecdysozoa</taxon>
        <taxon>Arthropoda</taxon>
        <taxon>Hexapoda</taxon>
        <taxon>Insecta</taxon>
        <taxon>Pterygota</taxon>
        <taxon>Neoptera</taxon>
        <taxon>Endopterygota</taxon>
        <taxon>Hymenoptera</taxon>
        <taxon>Apocrita</taxon>
        <taxon>Aculeata</taxon>
        <taxon>Apoidea</taxon>
        <taxon>Anthophila</taxon>
        <taxon>Apidae</taxon>
        <taxon>Melipona</taxon>
    </lineage>
</organism>
<feature type="compositionally biased region" description="Polar residues" evidence="1">
    <location>
        <begin position="491"/>
        <end position="502"/>
    </location>
</feature>
<evidence type="ECO:0000256" key="1">
    <source>
        <dbReference type="SAM" id="MobiDB-lite"/>
    </source>
</evidence>
<keyword evidence="3" id="KW-1185">Reference proteome</keyword>
<name>A0A0M8ZU02_9HYME</name>
<feature type="region of interest" description="Disordered" evidence="1">
    <location>
        <begin position="467"/>
        <end position="502"/>
    </location>
</feature>
<evidence type="ECO:0000313" key="3">
    <source>
        <dbReference type="Proteomes" id="UP000053105"/>
    </source>
</evidence>
<dbReference type="EMBL" id="KQ435878">
    <property type="protein sequence ID" value="KOX69956.1"/>
    <property type="molecule type" value="Genomic_DNA"/>
</dbReference>
<gene>
    <name evidence="2" type="ORF">WN51_04471</name>
</gene>
<proteinExistence type="predicted"/>
<dbReference type="AlphaFoldDB" id="A0A0M8ZU02"/>
<dbReference type="Proteomes" id="UP000053105">
    <property type="component" value="Unassembled WGS sequence"/>
</dbReference>
<protein>
    <submittedName>
        <fullName evidence="2">Uncharacterized protein</fullName>
    </submittedName>
</protein>
<feature type="region of interest" description="Disordered" evidence="1">
    <location>
        <begin position="707"/>
        <end position="728"/>
    </location>
</feature>
<feature type="compositionally biased region" description="Polar residues" evidence="1">
    <location>
        <begin position="469"/>
        <end position="482"/>
    </location>
</feature>
<sequence length="759" mass="87652">MNQNLTVRPSKNSDIQYREYYVDYVRPRIPQIRVSNTRLAQAASGCAPSVDVLPIFDVKQQSVRNPARLSRFYLKRAAFCEVLDNSVTFVLDEPPREIHAVRKVCPYVETQVLALTCNRKYFPIKYLNVRKADRDGVLTIKKHRLNKTVFQWNRTHVAKMLHLWINNKLPINQKSKASISRFRNRFDHQRVPSEQPRTLKVVKGRASDNPIYVLKTKNKNEAVKAYTDLGRISPRAHSESGDSDKGLAILCIEGPTLGQPSKSYGDCAVMIYKSIACIWESNEKKEKNDRLINRLNWKVLKSGGVKIYQHLFLTNGTSIVYLFNKIEKLTNLTSEKIGIGSAANILKISILSEFSVPLEPPKWSEWAICNFCWIFYRCKTRNMINSFISMYEFQGFGHESQTGYHKRNTVTDSDRGRILHSFAQSKNNFFQNSNPISLDYYCTDQVAKLSFYKVDLITSRTTRFEKNQRSANLTRSDPNNTEALDLRDPSHQSSRVEQQNPRIGTTRFKGCKDLSFQGNYVALLKAALYLQIILKNFKKKKHLSSPAYTVLRRQRQLFLIEMKIETLTILGSREFELEVSRAVVGRWMKRYTARIRSSSPLHHRTLLHHRHLTRRRYTSSAGNYAADAWKSAIYLRRYTVLEGISILYPLDCRSDKDVFSRCIFCTGRWLIFAQITNWRIFFVEKILMDFHNCTAHLRILASNASISPNTARHPRSAKTLSSIKPEDEQVHNRQASANVIVALKLLNTGVTLSKIRLIF</sequence>
<accession>A0A0M8ZU02</accession>